<dbReference type="InterPro" id="IPR036291">
    <property type="entry name" value="NAD(P)-bd_dom_sf"/>
</dbReference>
<reference evidence="4 7" key="3">
    <citation type="submission" date="2018-10" db="EMBL/GenBank/DDBJ databases">
        <title>Propionibacterium australiense Genome Sequencing and Assembly.</title>
        <authorList>
            <person name="Bernier A.-M."/>
            <person name="Bernard K."/>
        </authorList>
    </citation>
    <scope>NUCLEOTIDE SEQUENCE [LARGE SCALE GENOMIC DNA]</scope>
    <source>
        <strain evidence="4 7">NML98A078</strain>
    </source>
</reference>
<dbReference type="OrthoDB" id="9780520at2"/>
<dbReference type="EMBL" id="RCIW01000015">
    <property type="protein sequence ID" value="RLP08174.1"/>
    <property type="molecule type" value="Genomic_DNA"/>
</dbReference>
<evidence type="ECO:0000256" key="1">
    <source>
        <dbReference type="ARBA" id="ARBA00022857"/>
    </source>
</evidence>
<dbReference type="InterPro" id="IPR020843">
    <property type="entry name" value="ER"/>
</dbReference>
<gene>
    <name evidence="4" type="ORF">D7U36_09915</name>
    <name evidence="5" type="ORF">PROPAUS_0997</name>
</gene>
<dbReference type="Proteomes" id="UP000279336">
    <property type="component" value="Unassembled WGS sequence"/>
</dbReference>
<keyword evidence="2" id="KW-0560">Oxidoreductase</keyword>
<proteinExistence type="predicted"/>
<dbReference type="Gene3D" id="3.90.180.10">
    <property type="entry name" value="Medium-chain alcohol dehydrogenases, catalytic domain"/>
    <property type="match status" value="1"/>
</dbReference>
<dbReference type="GO" id="GO:0070402">
    <property type="term" value="F:NADPH binding"/>
    <property type="evidence" value="ECO:0007669"/>
    <property type="project" value="TreeGrafter"/>
</dbReference>
<dbReference type="InterPro" id="IPR014189">
    <property type="entry name" value="Quinone_OxRdtase_PIG3"/>
</dbReference>
<keyword evidence="6" id="KW-1185">Reference proteome</keyword>
<dbReference type="InterPro" id="IPR011032">
    <property type="entry name" value="GroES-like_sf"/>
</dbReference>
<evidence type="ECO:0000256" key="2">
    <source>
        <dbReference type="ARBA" id="ARBA00023002"/>
    </source>
</evidence>
<dbReference type="CDD" id="cd05276">
    <property type="entry name" value="p53_inducible_oxidoreductase"/>
    <property type="match status" value="1"/>
</dbReference>
<dbReference type="Pfam" id="PF08240">
    <property type="entry name" value="ADH_N"/>
    <property type="match status" value="1"/>
</dbReference>
<reference evidence="5" key="2">
    <citation type="submission" date="2018-08" db="EMBL/GenBank/DDBJ databases">
        <authorList>
            <person name="Ferrada E.E."/>
            <person name="Latorre B.A."/>
        </authorList>
    </citation>
    <scope>NUCLEOTIDE SEQUENCE [LARGE SCALE GENOMIC DNA]</scope>
    <source>
        <strain evidence="5">Propionibacterium_australiense1</strain>
    </source>
</reference>
<dbReference type="RefSeq" id="WP_119161455.1">
    <property type="nucleotide sequence ID" value="NZ_LR134442.1"/>
</dbReference>
<evidence type="ECO:0000313" key="6">
    <source>
        <dbReference type="Proteomes" id="UP000263928"/>
    </source>
</evidence>
<dbReference type="PANTHER" id="PTHR48106:SF8">
    <property type="entry name" value="OS02G0805600 PROTEIN"/>
    <property type="match status" value="1"/>
</dbReference>
<dbReference type="SUPFAM" id="SSF51735">
    <property type="entry name" value="NAD(P)-binding Rossmann-fold domains"/>
    <property type="match status" value="1"/>
</dbReference>
<keyword evidence="1" id="KW-0521">NADP</keyword>
<dbReference type="PANTHER" id="PTHR48106">
    <property type="entry name" value="QUINONE OXIDOREDUCTASE PIG3-RELATED"/>
    <property type="match status" value="1"/>
</dbReference>
<dbReference type="InterPro" id="IPR013154">
    <property type="entry name" value="ADH-like_N"/>
</dbReference>
<dbReference type="Proteomes" id="UP000263928">
    <property type="component" value="Unassembled WGS sequence"/>
</dbReference>
<evidence type="ECO:0000313" key="4">
    <source>
        <dbReference type="EMBL" id="RLP08174.1"/>
    </source>
</evidence>
<dbReference type="NCBIfam" id="TIGR02824">
    <property type="entry name" value="quinone_pig3"/>
    <property type="match status" value="1"/>
</dbReference>
<evidence type="ECO:0000259" key="3">
    <source>
        <dbReference type="SMART" id="SM00829"/>
    </source>
</evidence>
<dbReference type="InterPro" id="IPR013149">
    <property type="entry name" value="ADH-like_C"/>
</dbReference>
<dbReference type="AlphaFoldDB" id="A0A383S758"/>
<dbReference type="Pfam" id="PF00107">
    <property type="entry name" value="ADH_zinc_N"/>
    <property type="match status" value="1"/>
</dbReference>
<feature type="domain" description="Enoyl reductase (ER)" evidence="3">
    <location>
        <begin position="10"/>
        <end position="320"/>
    </location>
</feature>
<evidence type="ECO:0000313" key="5">
    <source>
        <dbReference type="EMBL" id="SYZ33086.1"/>
    </source>
</evidence>
<name>A0A383S758_9ACTN</name>
<accession>A0A383S758</accession>
<dbReference type="PROSITE" id="PS01162">
    <property type="entry name" value="QOR_ZETA_CRYSTAL"/>
    <property type="match status" value="1"/>
</dbReference>
<protein>
    <submittedName>
        <fullName evidence="4">NAD(P)H-quinone oxidoreductase</fullName>
    </submittedName>
    <submittedName>
        <fullName evidence="5">Quinone oxidoreductase / zeta-crystallin signature</fullName>
    </submittedName>
</protein>
<dbReference type="Gene3D" id="3.40.50.720">
    <property type="entry name" value="NAD(P)-binding Rossmann-like Domain"/>
    <property type="match status" value="1"/>
</dbReference>
<dbReference type="SUPFAM" id="SSF50129">
    <property type="entry name" value="GroES-like"/>
    <property type="match status" value="1"/>
</dbReference>
<sequence>MYAITVAEPGGIEQIEWAPVPTPEPGPGEVLVRTQAVGVNRGDVLQRQGHYPPPKGVTDVMGLEGLGVIAELGEGVTGHEVGEQVLALLTGGAYAEYFVVSAEHLLPVPAGIDPIEAAGLVEVSATVVSNFDRVGLKAGETVLIHGGAGGVGSFAIQYAKAIGARVITTASRKKADYCIELGADKVIDYASDWEPAVMVATADRGVDVILDIIGAKYLEANVRCLATEGRMVTIGLQKGVKGTLNLGVLLRKRGTITATSLRGRPAEQRAAICRRVEEVVWPMLAGGTIKPGNQTRVPLEEAARAHELLESGENTGKIILVAKYNG</sequence>
<dbReference type="GO" id="GO:0016651">
    <property type="term" value="F:oxidoreductase activity, acting on NAD(P)H"/>
    <property type="evidence" value="ECO:0007669"/>
    <property type="project" value="TreeGrafter"/>
</dbReference>
<reference evidence="6" key="1">
    <citation type="submission" date="2018-08" db="EMBL/GenBank/DDBJ databases">
        <authorList>
            <person name="Hornung B."/>
        </authorList>
    </citation>
    <scope>NUCLEOTIDE SEQUENCE [LARGE SCALE GENOMIC DNA]</scope>
</reference>
<dbReference type="InterPro" id="IPR002364">
    <property type="entry name" value="Quin_OxRdtase/zeta-crystal_CS"/>
</dbReference>
<dbReference type="SMART" id="SM00829">
    <property type="entry name" value="PKS_ER"/>
    <property type="match status" value="1"/>
</dbReference>
<evidence type="ECO:0000313" key="7">
    <source>
        <dbReference type="Proteomes" id="UP000279336"/>
    </source>
</evidence>
<dbReference type="EMBL" id="UNQJ01000005">
    <property type="protein sequence ID" value="SYZ33086.1"/>
    <property type="molecule type" value="Genomic_DNA"/>
</dbReference>
<organism evidence="5 6">
    <name type="scientific">Propionibacterium australiense</name>
    <dbReference type="NCBI Taxonomy" id="119981"/>
    <lineage>
        <taxon>Bacteria</taxon>
        <taxon>Bacillati</taxon>
        <taxon>Actinomycetota</taxon>
        <taxon>Actinomycetes</taxon>
        <taxon>Propionibacteriales</taxon>
        <taxon>Propionibacteriaceae</taxon>
        <taxon>Propionibacterium</taxon>
    </lineage>
</organism>
<dbReference type="GO" id="GO:0008270">
    <property type="term" value="F:zinc ion binding"/>
    <property type="evidence" value="ECO:0007669"/>
    <property type="project" value="InterPro"/>
</dbReference>